<dbReference type="Proteomes" id="UP000824261">
    <property type="component" value="Unassembled WGS sequence"/>
</dbReference>
<evidence type="ECO:0000313" key="8">
    <source>
        <dbReference type="EMBL" id="HIR01269.1"/>
    </source>
</evidence>
<dbReference type="InterPro" id="IPR003593">
    <property type="entry name" value="AAA+_ATPase"/>
</dbReference>
<dbReference type="InterPro" id="IPR015860">
    <property type="entry name" value="ABC_transpr_TagH-like"/>
</dbReference>
<evidence type="ECO:0000256" key="1">
    <source>
        <dbReference type="ARBA" id="ARBA00005417"/>
    </source>
</evidence>
<dbReference type="GO" id="GO:0016020">
    <property type="term" value="C:membrane"/>
    <property type="evidence" value="ECO:0007669"/>
    <property type="project" value="InterPro"/>
</dbReference>
<accession>A0A9D0ZZA1</accession>
<name>A0A9D0ZZA1_9ACTN</name>
<evidence type="ECO:0000256" key="5">
    <source>
        <dbReference type="SAM" id="MobiDB-lite"/>
    </source>
</evidence>
<organism evidence="8 9">
    <name type="scientific">Candidatus Aveggerthella stercoripullorum</name>
    <dbReference type="NCBI Taxonomy" id="2840688"/>
    <lineage>
        <taxon>Bacteria</taxon>
        <taxon>Bacillati</taxon>
        <taxon>Actinomycetota</taxon>
        <taxon>Coriobacteriia</taxon>
        <taxon>Eggerthellales</taxon>
        <taxon>Eggerthellaceae</taxon>
        <taxon>Eggerthellaceae incertae sedis</taxon>
        <taxon>Candidatus Aveggerthella</taxon>
    </lineage>
</organism>
<evidence type="ECO:0000259" key="7">
    <source>
        <dbReference type="PROSITE" id="PS51272"/>
    </source>
</evidence>
<proteinExistence type="inferred from homology"/>
<dbReference type="InterPro" id="IPR003439">
    <property type="entry name" value="ABC_transporter-like_ATP-bd"/>
</dbReference>
<reference evidence="8" key="2">
    <citation type="journal article" date="2021" name="PeerJ">
        <title>Extensive microbial diversity within the chicken gut microbiome revealed by metagenomics and culture.</title>
        <authorList>
            <person name="Gilroy R."/>
            <person name="Ravi A."/>
            <person name="Getino M."/>
            <person name="Pursley I."/>
            <person name="Horton D.L."/>
            <person name="Alikhan N.F."/>
            <person name="Baker D."/>
            <person name="Gharbi K."/>
            <person name="Hall N."/>
            <person name="Watson M."/>
            <person name="Adriaenssens E.M."/>
            <person name="Foster-Nyarko E."/>
            <person name="Jarju S."/>
            <person name="Secka A."/>
            <person name="Antonio M."/>
            <person name="Oren A."/>
            <person name="Chaudhuri R.R."/>
            <person name="La Ragione R."/>
            <person name="Hildebrand F."/>
            <person name="Pallen M.J."/>
        </authorList>
    </citation>
    <scope>NUCLEOTIDE SEQUENCE</scope>
    <source>
        <strain evidence="8">ChiGjej1B1-2707</strain>
    </source>
</reference>
<reference evidence="8" key="1">
    <citation type="submission" date="2020-10" db="EMBL/GenBank/DDBJ databases">
        <authorList>
            <person name="Gilroy R."/>
        </authorList>
    </citation>
    <scope>NUCLEOTIDE SEQUENCE</scope>
    <source>
        <strain evidence="8">ChiGjej1B1-2707</strain>
    </source>
</reference>
<dbReference type="PROSITE" id="PS50893">
    <property type="entry name" value="ABC_TRANSPORTER_2"/>
    <property type="match status" value="1"/>
</dbReference>
<dbReference type="SMART" id="SM00382">
    <property type="entry name" value="AAA"/>
    <property type="match status" value="1"/>
</dbReference>
<comment type="similarity">
    <text evidence="1">Belongs to the ABC transporter superfamily.</text>
</comment>
<dbReference type="Pfam" id="PF00005">
    <property type="entry name" value="ABC_tran"/>
    <property type="match status" value="1"/>
</dbReference>
<feature type="compositionally biased region" description="Basic and acidic residues" evidence="5">
    <location>
        <begin position="595"/>
        <end position="613"/>
    </location>
</feature>
<dbReference type="PANTHER" id="PTHR46743">
    <property type="entry name" value="TEICHOIC ACIDS EXPORT ATP-BINDING PROTEIN TAGH"/>
    <property type="match status" value="1"/>
</dbReference>
<keyword evidence="2" id="KW-0813">Transport</keyword>
<comment type="caution">
    <text evidence="8">The sequence shown here is derived from an EMBL/GenBank/DDBJ whole genome shotgun (WGS) entry which is preliminary data.</text>
</comment>
<evidence type="ECO:0000256" key="4">
    <source>
        <dbReference type="ARBA" id="ARBA00022840"/>
    </source>
</evidence>
<dbReference type="GO" id="GO:0140359">
    <property type="term" value="F:ABC-type transporter activity"/>
    <property type="evidence" value="ECO:0007669"/>
    <property type="project" value="InterPro"/>
</dbReference>
<dbReference type="InterPro" id="IPR027417">
    <property type="entry name" value="P-loop_NTPase"/>
</dbReference>
<dbReference type="InterPro" id="IPR001119">
    <property type="entry name" value="SLH_dom"/>
</dbReference>
<gene>
    <name evidence="8" type="ORF">IAA69_03295</name>
</gene>
<dbReference type="Gene3D" id="3.40.50.300">
    <property type="entry name" value="P-loop containing nucleotide triphosphate hydrolases"/>
    <property type="match status" value="1"/>
</dbReference>
<dbReference type="PANTHER" id="PTHR46743:SF2">
    <property type="entry name" value="TEICHOIC ACIDS EXPORT ATP-BINDING PROTEIN TAGH"/>
    <property type="match status" value="1"/>
</dbReference>
<evidence type="ECO:0000313" key="9">
    <source>
        <dbReference type="Proteomes" id="UP000824261"/>
    </source>
</evidence>
<dbReference type="SUPFAM" id="SSF52540">
    <property type="entry name" value="P-loop containing nucleoside triphosphate hydrolases"/>
    <property type="match status" value="1"/>
</dbReference>
<dbReference type="InterPro" id="IPR050683">
    <property type="entry name" value="Bact_Polysacc_Export_ATP-bd"/>
</dbReference>
<dbReference type="CDD" id="cd03220">
    <property type="entry name" value="ABC_KpsT_Wzt"/>
    <property type="match status" value="1"/>
</dbReference>
<evidence type="ECO:0000256" key="3">
    <source>
        <dbReference type="ARBA" id="ARBA00022741"/>
    </source>
</evidence>
<protein>
    <submittedName>
        <fullName evidence="8">S-layer homology domain-containing protein</fullName>
    </submittedName>
</protein>
<dbReference type="GO" id="GO:0005524">
    <property type="term" value="F:ATP binding"/>
    <property type="evidence" value="ECO:0007669"/>
    <property type="project" value="UniProtKB-KW"/>
</dbReference>
<evidence type="ECO:0000259" key="6">
    <source>
        <dbReference type="PROSITE" id="PS50893"/>
    </source>
</evidence>
<dbReference type="Pfam" id="PF00395">
    <property type="entry name" value="SLH"/>
    <property type="match status" value="2"/>
</dbReference>
<dbReference type="PROSITE" id="PS51272">
    <property type="entry name" value="SLH"/>
    <property type="match status" value="2"/>
</dbReference>
<feature type="domain" description="ABC transporter" evidence="6">
    <location>
        <begin position="40"/>
        <end position="265"/>
    </location>
</feature>
<sequence length="644" mass="70897">MSMTSTRAAQTGKQAQPEPMVVVDHVDMIFNIANEQLNSLKEYFIALVRGKLFFRQFKALEDISFTVNRGEVYGIVGTNGSGKSTMLKVIAGVLEPTHGRCDINGTIAPLIELGAGFDPELTARENVYLNGALLGYSKKFIDENFDSIVDFAEVRDFIDMPLKNYSSGMTARIAFAIATATTPDILVVDEALSVGDFMFQEKCERRINDLVENHGTTLLFVSHSIDQVERVCKQALWIEKGHMRMKGSVKDVCFAYRNMDFTDFVSNNGILDTRYDDAETLKAPVSIATVCEALWRCAGAPEAEGASAAEQARAWARAMGILPAALNDDARFFATASRQDLADLIYDFALWRKPSKSAFEHIDADKFSDRLPESIEERNAVEWCVHHKLLGGMKSADGAVSLALDEPASRVALAKMITRLYKLAFAYPDDVSPTDWYVLPGYYDYVVENGIINGYDDGHFGPQDPVTRGQAATIVWRCAGKPQSTVGALPYEDIPEGAFYADPLRWAYGNGLFLQPSDGVFRGDDAITRQELALLAYRYAERALEGDALTVEAETSAYPDASTVDPACRIALAWCVGRGCLDAKAPSNDNGKKRRSEDRFEETGSPSKKHEADLTPLLAPGEPATRAEAAKLFAIIQRDLLPSR</sequence>
<feature type="domain" description="SLH" evidence="7">
    <location>
        <begin position="424"/>
        <end position="489"/>
    </location>
</feature>
<keyword evidence="4" id="KW-0067">ATP-binding</keyword>
<feature type="region of interest" description="Disordered" evidence="5">
    <location>
        <begin position="586"/>
        <end position="621"/>
    </location>
</feature>
<dbReference type="EMBL" id="DVGB01000040">
    <property type="protein sequence ID" value="HIR01269.1"/>
    <property type="molecule type" value="Genomic_DNA"/>
</dbReference>
<dbReference type="AlphaFoldDB" id="A0A9D0ZZA1"/>
<dbReference type="GO" id="GO:0016887">
    <property type="term" value="F:ATP hydrolysis activity"/>
    <property type="evidence" value="ECO:0007669"/>
    <property type="project" value="InterPro"/>
</dbReference>
<keyword evidence="3" id="KW-0547">Nucleotide-binding</keyword>
<feature type="domain" description="SLH" evidence="7">
    <location>
        <begin position="490"/>
        <end position="550"/>
    </location>
</feature>
<evidence type="ECO:0000256" key="2">
    <source>
        <dbReference type="ARBA" id="ARBA00022448"/>
    </source>
</evidence>